<dbReference type="Proteomes" id="UP000322873">
    <property type="component" value="Unassembled WGS sequence"/>
</dbReference>
<gene>
    <name evidence="3" type="ORF">EYC84_007976</name>
</gene>
<dbReference type="VEuPathDB" id="FungiDB:MFRU_017g01640"/>
<keyword evidence="1" id="KW-0472">Membrane</keyword>
<dbReference type="AlphaFoldDB" id="A0A5M9JHI5"/>
<evidence type="ECO:0000313" key="3">
    <source>
        <dbReference type="EMBL" id="KAA8569008.1"/>
    </source>
</evidence>
<dbReference type="InterPro" id="IPR003609">
    <property type="entry name" value="Pan_app"/>
</dbReference>
<evidence type="ECO:0000259" key="2">
    <source>
        <dbReference type="PROSITE" id="PS50948"/>
    </source>
</evidence>
<proteinExistence type="predicted"/>
<keyword evidence="1" id="KW-1133">Transmembrane helix</keyword>
<keyword evidence="1" id="KW-0812">Transmembrane</keyword>
<keyword evidence="4" id="KW-1185">Reference proteome</keyword>
<evidence type="ECO:0000256" key="1">
    <source>
        <dbReference type="SAM" id="Phobius"/>
    </source>
</evidence>
<dbReference type="Gene3D" id="3.50.4.10">
    <property type="entry name" value="Hepatocyte Growth Factor"/>
    <property type="match status" value="1"/>
</dbReference>
<dbReference type="VEuPathDB" id="FungiDB:MFRU_017g01630"/>
<comment type="caution">
    <text evidence="3">The sequence shown here is derived from an EMBL/GenBank/DDBJ whole genome shotgun (WGS) entry which is preliminary data.</text>
</comment>
<feature type="domain" description="Apple" evidence="2">
    <location>
        <begin position="162"/>
        <end position="239"/>
    </location>
</feature>
<name>A0A5M9JHI5_MONFR</name>
<evidence type="ECO:0000313" key="4">
    <source>
        <dbReference type="Proteomes" id="UP000322873"/>
    </source>
</evidence>
<dbReference type="Pfam" id="PF00024">
    <property type="entry name" value="PAN_1"/>
    <property type="match status" value="1"/>
</dbReference>
<sequence length="244" mass="27868">MSYKAHAINAVIFALLIITAIIIFMIFVPRYIGLQLEKRREKPTEQDVEMHAWPLKYPDPVMIRSDRRHPDDWPWLRPEAAVISERRHNRLKNSGVESAGIETKSTTSQHRLLQPTMYLQYLLLVITSLSTKNFVNSSPTQAGTLTTPPPPGETYVVSYPICAVPGFTEVPGNYTETTHQYPGATLANCINECRDAYPSCKSIAFHARYEECLWFDQKVDRTQLYEDDSSEFVHYDLICPIPAC</sequence>
<organism evidence="3 4">
    <name type="scientific">Monilinia fructicola</name>
    <name type="common">Brown rot fungus</name>
    <name type="synonym">Ciboria fructicola</name>
    <dbReference type="NCBI Taxonomy" id="38448"/>
    <lineage>
        <taxon>Eukaryota</taxon>
        <taxon>Fungi</taxon>
        <taxon>Dikarya</taxon>
        <taxon>Ascomycota</taxon>
        <taxon>Pezizomycotina</taxon>
        <taxon>Leotiomycetes</taxon>
        <taxon>Helotiales</taxon>
        <taxon>Sclerotiniaceae</taxon>
        <taxon>Monilinia</taxon>
    </lineage>
</organism>
<dbReference type="EMBL" id="VICG01000009">
    <property type="protein sequence ID" value="KAA8569008.1"/>
    <property type="molecule type" value="Genomic_DNA"/>
</dbReference>
<reference evidence="3 4" key="1">
    <citation type="submission" date="2019-06" db="EMBL/GenBank/DDBJ databases">
        <title>Genome Sequence of the Brown Rot Fungal Pathogen Monilinia fructicola.</title>
        <authorList>
            <person name="De Miccolis Angelini R.M."/>
            <person name="Landi L."/>
            <person name="Abate D."/>
            <person name="Pollastro S."/>
            <person name="Romanazzi G."/>
            <person name="Faretra F."/>
        </authorList>
    </citation>
    <scope>NUCLEOTIDE SEQUENCE [LARGE SCALE GENOMIC DNA]</scope>
    <source>
        <strain evidence="3 4">Mfrc123</strain>
    </source>
</reference>
<protein>
    <recommendedName>
        <fullName evidence="2">Apple domain-containing protein</fullName>
    </recommendedName>
</protein>
<accession>A0A5M9JHI5</accession>
<feature type="transmembrane region" description="Helical" evidence="1">
    <location>
        <begin position="6"/>
        <end position="32"/>
    </location>
</feature>
<dbReference type="SUPFAM" id="SSF57414">
    <property type="entry name" value="Hairpin loop containing domain-like"/>
    <property type="match status" value="1"/>
</dbReference>
<dbReference type="PROSITE" id="PS50948">
    <property type="entry name" value="PAN"/>
    <property type="match status" value="1"/>
</dbReference>